<gene>
    <name evidence="2" type="ORF">BD310DRAFT_810407</name>
</gene>
<keyword evidence="3" id="KW-1185">Reference proteome</keyword>
<dbReference type="EMBL" id="ML145092">
    <property type="protein sequence ID" value="TBU62860.1"/>
    <property type="molecule type" value="Genomic_DNA"/>
</dbReference>
<feature type="compositionally biased region" description="Basic residues" evidence="1">
    <location>
        <begin position="144"/>
        <end position="154"/>
    </location>
</feature>
<reference evidence="2 3" key="1">
    <citation type="submission" date="2019-01" db="EMBL/GenBank/DDBJ databases">
        <title>Draft genome sequences of three monokaryotic isolates of the white-rot basidiomycete fungus Dichomitus squalens.</title>
        <authorList>
            <consortium name="DOE Joint Genome Institute"/>
            <person name="Lopez S.C."/>
            <person name="Andreopoulos B."/>
            <person name="Pangilinan J."/>
            <person name="Lipzen A."/>
            <person name="Riley R."/>
            <person name="Ahrendt S."/>
            <person name="Ng V."/>
            <person name="Barry K."/>
            <person name="Daum C."/>
            <person name="Grigoriev I.V."/>
            <person name="Hilden K.S."/>
            <person name="Makela M.R."/>
            <person name="de Vries R.P."/>
        </authorList>
    </citation>
    <scope>NUCLEOTIDE SEQUENCE [LARGE SCALE GENOMIC DNA]</scope>
    <source>
        <strain evidence="2 3">CBS 464.89</strain>
    </source>
</reference>
<evidence type="ECO:0000313" key="2">
    <source>
        <dbReference type="EMBL" id="TBU62860.1"/>
    </source>
</evidence>
<feature type="non-terminal residue" evidence="2">
    <location>
        <position position="1"/>
    </location>
</feature>
<organism evidence="2 3">
    <name type="scientific">Dichomitus squalens</name>
    <dbReference type="NCBI Taxonomy" id="114155"/>
    <lineage>
        <taxon>Eukaryota</taxon>
        <taxon>Fungi</taxon>
        <taxon>Dikarya</taxon>
        <taxon>Basidiomycota</taxon>
        <taxon>Agaricomycotina</taxon>
        <taxon>Agaricomycetes</taxon>
        <taxon>Polyporales</taxon>
        <taxon>Polyporaceae</taxon>
        <taxon>Dichomitus</taxon>
    </lineage>
</organism>
<accession>A0A4Q9Q6U2</accession>
<dbReference type="Proteomes" id="UP000292082">
    <property type="component" value="Unassembled WGS sequence"/>
</dbReference>
<proteinExistence type="predicted"/>
<sequence>PSRPPTSDAPHKEHLAYSLLRLSQVAAREAYRLDSTEDMDELLDDNSVGSISVDVWNRYQDVCDMLWETCASKTTSPMVDKSDCARPPEAQSLPHTNRGAHVTLPPAAPSPLGPHFSVSTKTTLPLTMALSPPVVSKLNELPHRSTKLSHRARKTPYPPGPLTPFRSSGWAKPDPMPPPPSPAPCSSKSLGDTPAAGVRCAAPPSRSPWDDYATSSSGFSFRCPRS</sequence>
<evidence type="ECO:0000256" key="1">
    <source>
        <dbReference type="SAM" id="MobiDB-lite"/>
    </source>
</evidence>
<feature type="region of interest" description="Disordered" evidence="1">
    <location>
        <begin position="137"/>
        <end position="226"/>
    </location>
</feature>
<name>A0A4Q9Q6U2_9APHY</name>
<feature type="compositionally biased region" description="Pro residues" evidence="1">
    <location>
        <begin position="174"/>
        <end position="183"/>
    </location>
</feature>
<evidence type="ECO:0000313" key="3">
    <source>
        <dbReference type="Proteomes" id="UP000292082"/>
    </source>
</evidence>
<dbReference type="AlphaFoldDB" id="A0A4Q9Q6U2"/>
<protein>
    <submittedName>
        <fullName evidence="2">Uncharacterized protein</fullName>
    </submittedName>
</protein>
<feature type="region of interest" description="Disordered" evidence="1">
    <location>
        <begin position="77"/>
        <end position="113"/>
    </location>
</feature>